<feature type="domain" description="BPM/SPOP BACK" evidence="4">
    <location>
        <begin position="77"/>
        <end position="130"/>
    </location>
</feature>
<protein>
    <recommendedName>
        <fullName evidence="6">BTB domain-containing protein</fullName>
    </recommendedName>
</protein>
<evidence type="ECO:0000259" key="4">
    <source>
        <dbReference type="Pfam" id="PF24570"/>
    </source>
</evidence>
<reference evidence="5" key="2">
    <citation type="journal article" date="2015" name="Data Brief">
        <title>Shoot transcriptome of the giant reed, Arundo donax.</title>
        <authorList>
            <person name="Barrero R.A."/>
            <person name="Guerrero F.D."/>
            <person name="Moolhuijzen P."/>
            <person name="Goolsby J.A."/>
            <person name="Tidwell J."/>
            <person name="Bellgard S.E."/>
            <person name="Bellgard M.I."/>
        </authorList>
    </citation>
    <scope>NUCLEOTIDE SEQUENCE</scope>
    <source>
        <tissue evidence="5">Shoot tissue taken approximately 20 cm above the soil surface</tissue>
    </source>
</reference>
<proteinExistence type="inferred from homology"/>
<dbReference type="InterPro" id="IPR045005">
    <property type="entry name" value="BPM1-6"/>
</dbReference>
<dbReference type="AlphaFoldDB" id="A0A0A8ZHJ3"/>
<dbReference type="Pfam" id="PF24570">
    <property type="entry name" value="BACK_BPM_SPOP"/>
    <property type="match status" value="1"/>
</dbReference>
<accession>A0A0A8ZHJ3</accession>
<reference evidence="5" key="1">
    <citation type="submission" date="2014-09" db="EMBL/GenBank/DDBJ databases">
        <authorList>
            <person name="Magalhaes I.L.F."/>
            <person name="Oliveira U."/>
            <person name="Santos F.R."/>
            <person name="Vidigal T.H.D.A."/>
            <person name="Brescovit A.D."/>
            <person name="Santos A.J."/>
        </authorList>
    </citation>
    <scope>NUCLEOTIDE SEQUENCE</scope>
    <source>
        <tissue evidence="5">Shoot tissue taken approximately 20 cm above the soil surface</tissue>
    </source>
</reference>
<evidence type="ECO:0000313" key="5">
    <source>
        <dbReference type="EMBL" id="JAD38874.1"/>
    </source>
</evidence>
<dbReference type="InterPro" id="IPR056423">
    <property type="entry name" value="BACK_BPM_SPOP"/>
</dbReference>
<dbReference type="PANTHER" id="PTHR26379">
    <property type="entry name" value="BTB/POZ AND MATH DOMAIN-CONTAINING PROTEIN 1"/>
    <property type="match status" value="1"/>
</dbReference>
<comment type="similarity">
    <text evidence="2">Belongs to the Tdpoz family.</text>
</comment>
<evidence type="ECO:0000256" key="2">
    <source>
        <dbReference type="ARBA" id="ARBA00010846"/>
    </source>
</evidence>
<feature type="domain" description="BTB" evidence="3">
    <location>
        <begin position="2"/>
        <end position="69"/>
    </location>
</feature>
<dbReference type="Pfam" id="PF00651">
    <property type="entry name" value="BTB"/>
    <property type="match status" value="1"/>
</dbReference>
<dbReference type="SUPFAM" id="SSF54695">
    <property type="entry name" value="POZ domain"/>
    <property type="match status" value="1"/>
</dbReference>
<dbReference type="GO" id="GO:0016567">
    <property type="term" value="P:protein ubiquitination"/>
    <property type="evidence" value="ECO:0007669"/>
    <property type="project" value="InterPro"/>
</dbReference>
<dbReference type="EMBL" id="GBRH01259021">
    <property type="protein sequence ID" value="JAD38874.1"/>
    <property type="molecule type" value="Transcribed_RNA"/>
</dbReference>
<dbReference type="Gene3D" id="3.30.710.10">
    <property type="entry name" value="Potassium Channel Kv1.1, Chain A"/>
    <property type="match status" value="1"/>
</dbReference>
<dbReference type="Gene3D" id="1.25.40.420">
    <property type="match status" value="1"/>
</dbReference>
<dbReference type="PANTHER" id="PTHR26379:SF504">
    <property type="entry name" value="OS08G0523800 PROTEIN"/>
    <property type="match status" value="1"/>
</dbReference>
<dbReference type="InterPro" id="IPR011333">
    <property type="entry name" value="SKP1/BTB/POZ_sf"/>
</dbReference>
<sequence>MAESTMSTITLNDIAPATFKAMLRFMYTDALPEDDELGSSPTEISYEHLLVAADRYALDRLKLICAQKLWDSVSVDTVADALAYAEMYGCPELKNRCIDFVVADKNFKKVVLTEGFMQLGQKFPSIIAEVRQGVGT</sequence>
<evidence type="ECO:0000256" key="1">
    <source>
        <dbReference type="ARBA" id="ARBA00004906"/>
    </source>
</evidence>
<organism evidence="5">
    <name type="scientific">Arundo donax</name>
    <name type="common">Giant reed</name>
    <name type="synonym">Donax arundinaceus</name>
    <dbReference type="NCBI Taxonomy" id="35708"/>
    <lineage>
        <taxon>Eukaryota</taxon>
        <taxon>Viridiplantae</taxon>
        <taxon>Streptophyta</taxon>
        <taxon>Embryophyta</taxon>
        <taxon>Tracheophyta</taxon>
        <taxon>Spermatophyta</taxon>
        <taxon>Magnoliopsida</taxon>
        <taxon>Liliopsida</taxon>
        <taxon>Poales</taxon>
        <taxon>Poaceae</taxon>
        <taxon>PACMAD clade</taxon>
        <taxon>Arundinoideae</taxon>
        <taxon>Arundineae</taxon>
        <taxon>Arundo</taxon>
    </lineage>
</organism>
<dbReference type="InterPro" id="IPR000210">
    <property type="entry name" value="BTB/POZ_dom"/>
</dbReference>
<comment type="pathway">
    <text evidence="1">Protein modification; protein ubiquitination.</text>
</comment>
<evidence type="ECO:0000259" key="3">
    <source>
        <dbReference type="Pfam" id="PF00651"/>
    </source>
</evidence>
<name>A0A0A8ZHJ3_ARUDO</name>
<evidence type="ECO:0008006" key="6">
    <source>
        <dbReference type="Google" id="ProtNLM"/>
    </source>
</evidence>